<dbReference type="Pfam" id="PF13510">
    <property type="entry name" value="Fer2_4"/>
    <property type="match status" value="1"/>
</dbReference>
<gene>
    <name evidence="2" type="ORF">OPKNFCMD_4130</name>
</gene>
<evidence type="ECO:0000256" key="1">
    <source>
        <dbReference type="ARBA" id="ARBA00023002"/>
    </source>
</evidence>
<sequence length="98" mass="10321">MTAPGLFRRVRARPGPAIPFSIDGAPAEARAGDLLIGAILLHRRALRRFEFGPGERAGFCLMGACQDCWVDLADGRRLRACTTLVEPGMAVVTGGAGA</sequence>
<dbReference type="InterPro" id="IPR036010">
    <property type="entry name" value="2Fe-2S_ferredoxin-like_sf"/>
</dbReference>
<keyword evidence="3" id="KW-1185">Reference proteome</keyword>
<reference evidence="2" key="1">
    <citation type="journal article" date="2021" name="Front. Microbiol.">
        <title>Comprehensive Comparative Genomics and Phenotyping of Methylobacterium Species.</title>
        <authorList>
            <person name="Alessa O."/>
            <person name="Ogura Y."/>
            <person name="Fujitani Y."/>
            <person name="Takami H."/>
            <person name="Hayashi T."/>
            <person name="Sahin N."/>
            <person name="Tani A."/>
        </authorList>
    </citation>
    <scope>NUCLEOTIDE SEQUENCE</scope>
    <source>
        <strain evidence="2">KCTC 52305</strain>
    </source>
</reference>
<proteinExistence type="predicted"/>
<dbReference type="Gene3D" id="3.10.20.440">
    <property type="entry name" value="2Fe-2S iron-sulphur cluster binding domain, sarcosine oxidase, alpha subunit, N-terminal domain"/>
    <property type="match status" value="1"/>
</dbReference>
<dbReference type="RefSeq" id="WP_128565075.1">
    <property type="nucleotide sequence ID" value="NZ_BPQH01000013.1"/>
</dbReference>
<organism evidence="2 3">
    <name type="scientific">Methylobacterium crusticola</name>
    <dbReference type="NCBI Taxonomy" id="1697972"/>
    <lineage>
        <taxon>Bacteria</taxon>
        <taxon>Pseudomonadati</taxon>
        <taxon>Pseudomonadota</taxon>
        <taxon>Alphaproteobacteria</taxon>
        <taxon>Hyphomicrobiales</taxon>
        <taxon>Methylobacteriaceae</taxon>
        <taxon>Methylobacterium</taxon>
    </lineage>
</organism>
<accession>A0ABQ4R168</accession>
<evidence type="ECO:0008006" key="4">
    <source>
        <dbReference type="Google" id="ProtNLM"/>
    </source>
</evidence>
<dbReference type="EMBL" id="BPQH01000013">
    <property type="protein sequence ID" value="GJD51376.1"/>
    <property type="molecule type" value="Genomic_DNA"/>
</dbReference>
<dbReference type="SUPFAM" id="SSF54292">
    <property type="entry name" value="2Fe-2S ferredoxin-like"/>
    <property type="match status" value="1"/>
</dbReference>
<keyword evidence="1" id="KW-0560">Oxidoreductase</keyword>
<evidence type="ECO:0000313" key="2">
    <source>
        <dbReference type="EMBL" id="GJD51376.1"/>
    </source>
</evidence>
<comment type="caution">
    <text evidence="2">The sequence shown here is derived from an EMBL/GenBank/DDBJ whole genome shotgun (WGS) entry which is preliminary data.</text>
</comment>
<protein>
    <recommendedName>
        <fullName evidence="4">(2Fe-2S)-binding protein</fullName>
    </recommendedName>
</protein>
<name>A0ABQ4R168_9HYPH</name>
<reference evidence="2" key="2">
    <citation type="submission" date="2021-08" db="EMBL/GenBank/DDBJ databases">
        <authorList>
            <person name="Tani A."/>
            <person name="Ola A."/>
            <person name="Ogura Y."/>
            <person name="Katsura K."/>
            <person name="Hayashi T."/>
        </authorList>
    </citation>
    <scope>NUCLEOTIDE SEQUENCE</scope>
    <source>
        <strain evidence="2">KCTC 52305</strain>
    </source>
</reference>
<dbReference type="InterPro" id="IPR042204">
    <property type="entry name" value="2Fe-2S-bd_N"/>
</dbReference>
<evidence type="ECO:0000313" key="3">
    <source>
        <dbReference type="Proteomes" id="UP001055167"/>
    </source>
</evidence>
<dbReference type="Proteomes" id="UP001055167">
    <property type="component" value="Unassembled WGS sequence"/>
</dbReference>